<dbReference type="InterPro" id="IPR003711">
    <property type="entry name" value="CarD-like/TRCF_RID"/>
</dbReference>
<gene>
    <name evidence="2" type="ORF">V3851_07670</name>
</gene>
<evidence type="ECO:0000313" key="2">
    <source>
        <dbReference type="EMBL" id="MEF2965703.1"/>
    </source>
</evidence>
<dbReference type="RefSeq" id="WP_331845936.1">
    <property type="nucleotide sequence ID" value="NZ_JAZHPZ010000003.1"/>
</dbReference>
<reference evidence="2 3" key="1">
    <citation type="submission" date="2024-02" db="EMBL/GenBank/DDBJ databases">
        <title>A nitrogen-fixing paenibacillus bacterium.</title>
        <authorList>
            <person name="Zhang W.L."/>
            <person name="Chen S.F."/>
        </authorList>
    </citation>
    <scope>NUCLEOTIDE SEQUENCE [LARGE SCALE GENOMIC DNA]</scope>
    <source>
        <strain evidence="2 3">M1</strain>
    </source>
</reference>
<proteinExistence type="predicted"/>
<accession>A0ABU7VQZ2</accession>
<sequence>MYKIGDFIIYGQSGVCEIQSIDYPQVQITEGEKKLYYKLSPVYSTEVIYTPVDSRVFMRPVVTPEEAKEMIAQIAGKANAPGGEPKFTPDEYDAYLKTHDCRDLIKLMKTIHYKKHGCVQNGKKITPTDQKYLKRAEELLFSELAVVMGTDIEAAKEIVDDALSTWLVEITA</sequence>
<dbReference type="InterPro" id="IPR042215">
    <property type="entry name" value="CarD-like_C"/>
</dbReference>
<dbReference type="Gene3D" id="1.20.58.1290">
    <property type="entry name" value="CarD-like, C-terminal domain"/>
    <property type="match status" value="1"/>
</dbReference>
<name>A0ABU7VQZ2_9BACL</name>
<dbReference type="EMBL" id="JAZHPZ010000003">
    <property type="protein sequence ID" value="MEF2965703.1"/>
    <property type="molecule type" value="Genomic_DNA"/>
</dbReference>
<keyword evidence="3" id="KW-1185">Reference proteome</keyword>
<comment type="caution">
    <text evidence="2">The sequence shown here is derived from an EMBL/GenBank/DDBJ whole genome shotgun (WGS) entry which is preliminary data.</text>
</comment>
<feature type="domain" description="CarD-like/TRCF RNAP-interacting" evidence="1">
    <location>
        <begin position="1"/>
        <end position="112"/>
    </location>
</feature>
<protein>
    <submittedName>
        <fullName evidence="2">CarD family transcriptional regulator</fullName>
    </submittedName>
</protein>
<dbReference type="Proteomes" id="UP001306950">
    <property type="component" value="Unassembled WGS sequence"/>
</dbReference>
<evidence type="ECO:0000259" key="1">
    <source>
        <dbReference type="SMART" id="SM01058"/>
    </source>
</evidence>
<organism evidence="2 3">
    <name type="scientific">Paenibacillus haidiansis</name>
    <dbReference type="NCBI Taxonomy" id="1574488"/>
    <lineage>
        <taxon>Bacteria</taxon>
        <taxon>Bacillati</taxon>
        <taxon>Bacillota</taxon>
        <taxon>Bacilli</taxon>
        <taxon>Bacillales</taxon>
        <taxon>Paenibacillaceae</taxon>
        <taxon>Paenibacillus</taxon>
    </lineage>
</organism>
<dbReference type="Gene3D" id="2.40.10.170">
    <property type="match status" value="1"/>
</dbReference>
<evidence type="ECO:0000313" key="3">
    <source>
        <dbReference type="Proteomes" id="UP001306950"/>
    </source>
</evidence>
<dbReference type="Pfam" id="PF02559">
    <property type="entry name" value="CarD_TRCF_RID"/>
    <property type="match status" value="1"/>
</dbReference>
<dbReference type="SMART" id="SM01058">
    <property type="entry name" value="CarD_TRCF"/>
    <property type="match status" value="1"/>
</dbReference>